<evidence type="ECO:0000313" key="2">
    <source>
        <dbReference type="Proteomes" id="UP001245285"/>
    </source>
</evidence>
<protein>
    <submittedName>
        <fullName evidence="1">Uncharacterized protein</fullName>
    </submittedName>
</protein>
<evidence type="ECO:0000313" key="1">
    <source>
        <dbReference type="EMBL" id="MDT0645328.1"/>
    </source>
</evidence>
<keyword evidence="2" id="KW-1185">Reference proteome</keyword>
<dbReference type="EMBL" id="JAVRHO010000002">
    <property type="protein sequence ID" value="MDT0645328.1"/>
    <property type="molecule type" value="Genomic_DNA"/>
</dbReference>
<organism evidence="1 2">
    <name type="scientific">Autumnicola lenta</name>
    <dbReference type="NCBI Taxonomy" id="3075593"/>
    <lineage>
        <taxon>Bacteria</taxon>
        <taxon>Pseudomonadati</taxon>
        <taxon>Bacteroidota</taxon>
        <taxon>Flavobacteriia</taxon>
        <taxon>Flavobacteriales</taxon>
        <taxon>Flavobacteriaceae</taxon>
        <taxon>Autumnicola</taxon>
    </lineage>
</organism>
<comment type="caution">
    <text evidence="1">The sequence shown here is derived from an EMBL/GenBank/DDBJ whole genome shotgun (WGS) entry which is preliminary data.</text>
</comment>
<proteinExistence type="predicted"/>
<sequence>MEIPLKISVEQLAGVLNNLSASERKALKSLLNNEWYESEEVNHIVSGLLSKSSEQHLQGTVRASEDVIRESKEKYGL</sequence>
<accession>A0ABU3CGE4</accession>
<dbReference type="RefSeq" id="WP_311493478.1">
    <property type="nucleotide sequence ID" value="NZ_JAVRHO010000002.1"/>
</dbReference>
<reference evidence="1 2" key="1">
    <citation type="submission" date="2023-09" db="EMBL/GenBank/DDBJ databases">
        <authorList>
            <person name="Rey-Velasco X."/>
        </authorList>
    </citation>
    <scope>NUCLEOTIDE SEQUENCE [LARGE SCALE GENOMIC DNA]</scope>
    <source>
        <strain evidence="1 2">F260</strain>
    </source>
</reference>
<gene>
    <name evidence="1" type="ORF">RM545_01385</name>
</gene>
<dbReference type="Proteomes" id="UP001245285">
    <property type="component" value="Unassembled WGS sequence"/>
</dbReference>
<name>A0ABU3CGE4_9FLAO</name>